<dbReference type="EC" id="1.1.1.47" evidence="2"/>
<dbReference type="InterPro" id="IPR036291">
    <property type="entry name" value="NAD(P)-bd_dom_sf"/>
</dbReference>
<accession>A0A6N6WKU0</accession>
<dbReference type="CDD" id="cd05233">
    <property type="entry name" value="SDR_c"/>
    <property type="match status" value="1"/>
</dbReference>
<evidence type="ECO:0000313" key="2">
    <source>
        <dbReference type="EMBL" id="KAE8761317.1"/>
    </source>
</evidence>
<dbReference type="EMBL" id="VOSW01000004">
    <property type="protein sequence ID" value="KAE8761317.1"/>
    <property type="molecule type" value="Genomic_DNA"/>
</dbReference>
<sequence>MTFTKQVLAWRVIGGAVSSLKVESLFNLGGRVALVTGAGSGIGRETALLLASAGAIVVAADLNEEGAQQTVAQIETAAGKSIAVKVDIGDEASIIAMFEAVHARLGRLDVLVNNAGIYPKTSFVDTSAEKWDRVLRVNLRGTFLCMREAVKRMQAAGTGGSIINISSVASLQPVIFDNGDYGASKAGVNNLTKVAALEFAADRIRVNAVLPGGVATEGAAASTKVHQAHGPITQPGRMPLGRMGVAADIASAVLFFASPAADYVTGQLLAIDGGFQIS</sequence>
<evidence type="ECO:0000313" key="3">
    <source>
        <dbReference type="Proteomes" id="UP000463700"/>
    </source>
</evidence>
<proteinExistence type="inferred from homology"/>
<dbReference type="PRINTS" id="PR00080">
    <property type="entry name" value="SDRFAMILY"/>
</dbReference>
<dbReference type="Gene3D" id="3.40.50.720">
    <property type="entry name" value="NAD(P)-binding Rossmann-like Domain"/>
    <property type="match status" value="1"/>
</dbReference>
<dbReference type="PROSITE" id="PS00061">
    <property type="entry name" value="ADH_SHORT"/>
    <property type="match status" value="1"/>
</dbReference>
<dbReference type="InterPro" id="IPR002347">
    <property type="entry name" value="SDR_fam"/>
</dbReference>
<name>A0A6N6WKU0_9BURK</name>
<comment type="similarity">
    <text evidence="1">Belongs to the short-chain dehydrogenases/reductases (SDR) family.</text>
</comment>
<dbReference type="AlphaFoldDB" id="A0A6N6WKU0"/>
<organism evidence="2 3">
    <name type="scientific">Paraburkholderia madseniana</name>
    <dbReference type="NCBI Taxonomy" id="2599607"/>
    <lineage>
        <taxon>Bacteria</taxon>
        <taxon>Pseudomonadati</taxon>
        <taxon>Pseudomonadota</taxon>
        <taxon>Betaproteobacteria</taxon>
        <taxon>Burkholderiales</taxon>
        <taxon>Burkholderiaceae</taxon>
        <taxon>Paraburkholderia</taxon>
    </lineage>
</organism>
<dbReference type="Proteomes" id="UP000463700">
    <property type="component" value="Unassembled WGS sequence"/>
</dbReference>
<dbReference type="GO" id="GO:0047936">
    <property type="term" value="F:glucose 1-dehydrogenase [NAD(P)+] activity"/>
    <property type="evidence" value="ECO:0007669"/>
    <property type="project" value="UniProtKB-EC"/>
</dbReference>
<dbReference type="OrthoDB" id="7064009at2"/>
<reference evidence="2 3" key="1">
    <citation type="journal article" date="2020" name="Int. J. Syst. Evol. Microbiol.">
        <title>Paraburkholderia madseniana sp. nov., a phenolic acid-degrading bacterium isolated from acidic forest soil.</title>
        <authorList>
            <person name="Wilhelm R.C."/>
            <person name="Murphy S.J.L."/>
            <person name="Feriancek N.M."/>
            <person name="Karasz D.C."/>
            <person name="DeRito C.M."/>
            <person name="Newman J.D."/>
            <person name="Buckley D.H."/>
        </authorList>
    </citation>
    <scope>NUCLEOTIDE SEQUENCE [LARGE SCALE GENOMIC DNA]</scope>
    <source>
        <strain evidence="2 3">RP11</strain>
    </source>
</reference>
<dbReference type="GO" id="GO:0030497">
    <property type="term" value="P:fatty acid elongation"/>
    <property type="evidence" value="ECO:0007669"/>
    <property type="project" value="TreeGrafter"/>
</dbReference>
<gene>
    <name evidence="2" type="ORF">FSO04_03200</name>
</gene>
<evidence type="ECO:0000256" key="1">
    <source>
        <dbReference type="ARBA" id="ARBA00006484"/>
    </source>
</evidence>
<dbReference type="NCBIfam" id="NF005559">
    <property type="entry name" value="PRK07231.1"/>
    <property type="match status" value="1"/>
</dbReference>
<protein>
    <submittedName>
        <fullName evidence="2">Glucose 1-dehydrogenase</fullName>
        <ecNumber evidence="2">1.1.1.47</ecNumber>
    </submittedName>
</protein>
<dbReference type="SUPFAM" id="SSF51735">
    <property type="entry name" value="NAD(P)-binding Rossmann-fold domains"/>
    <property type="match status" value="1"/>
</dbReference>
<dbReference type="PRINTS" id="PR00081">
    <property type="entry name" value="GDHRDH"/>
</dbReference>
<dbReference type="FunFam" id="3.40.50.720:FF:000084">
    <property type="entry name" value="Short-chain dehydrogenase reductase"/>
    <property type="match status" value="1"/>
</dbReference>
<comment type="caution">
    <text evidence="2">The sequence shown here is derived from an EMBL/GenBank/DDBJ whole genome shotgun (WGS) entry which is preliminary data.</text>
</comment>
<keyword evidence="2" id="KW-0560">Oxidoreductase</keyword>
<dbReference type="PANTHER" id="PTHR42760:SF40">
    <property type="entry name" value="3-OXOACYL-[ACYL-CARRIER-PROTEIN] REDUCTASE, CHLOROPLASTIC"/>
    <property type="match status" value="1"/>
</dbReference>
<dbReference type="Pfam" id="PF13561">
    <property type="entry name" value="adh_short_C2"/>
    <property type="match status" value="1"/>
</dbReference>
<dbReference type="InterPro" id="IPR020904">
    <property type="entry name" value="Sc_DH/Rdtase_CS"/>
</dbReference>
<dbReference type="PANTHER" id="PTHR42760">
    <property type="entry name" value="SHORT-CHAIN DEHYDROGENASES/REDUCTASES FAMILY MEMBER"/>
    <property type="match status" value="1"/>
</dbReference>